<organism evidence="1 2">
    <name type="scientific">Crucibulum laeve</name>
    <dbReference type="NCBI Taxonomy" id="68775"/>
    <lineage>
        <taxon>Eukaryota</taxon>
        <taxon>Fungi</taxon>
        <taxon>Dikarya</taxon>
        <taxon>Basidiomycota</taxon>
        <taxon>Agaricomycotina</taxon>
        <taxon>Agaricomycetes</taxon>
        <taxon>Agaricomycetidae</taxon>
        <taxon>Agaricales</taxon>
        <taxon>Agaricineae</taxon>
        <taxon>Nidulariaceae</taxon>
        <taxon>Crucibulum</taxon>
    </lineage>
</organism>
<dbReference type="EMBL" id="ML213598">
    <property type="protein sequence ID" value="TFK39813.1"/>
    <property type="molecule type" value="Genomic_DNA"/>
</dbReference>
<reference evidence="1 2" key="1">
    <citation type="journal article" date="2019" name="Nat. Ecol. Evol.">
        <title>Megaphylogeny resolves global patterns of mushroom evolution.</title>
        <authorList>
            <person name="Varga T."/>
            <person name="Krizsan K."/>
            <person name="Foldi C."/>
            <person name="Dima B."/>
            <person name="Sanchez-Garcia M."/>
            <person name="Sanchez-Ramirez S."/>
            <person name="Szollosi G.J."/>
            <person name="Szarkandi J.G."/>
            <person name="Papp V."/>
            <person name="Albert L."/>
            <person name="Andreopoulos W."/>
            <person name="Angelini C."/>
            <person name="Antonin V."/>
            <person name="Barry K.W."/>
            <person name="Bougher N.L."/>
            <person name="Buchanan P."/>
            <person name="Buyck B."/>
            <person name="Bense V."/>
            <person name="Catcheside P."/>
            <person name="Chovatia M."/>
            <person name="Cooper J."/>
            <person name="Damon W."/>
            <person name="Desjardin D."/>
            <person name="Finy P."/>
            <person name="Geml J."/>
            <person name="Haridas S."/>
            <person name="Hughes K."/>
            <person name="Justo A."/>
            <person name="Karasinski D."/>
            <person name="Kautmanova I."/>
            <person name="Kiss B."/>
            <person name="Kocsube S."/>
            <person name="Kotiranta H."/>
            <person name="LaButti K.M."/>
            <person name="Lechner B.E."/>
            <person name="Liimatainen K."/>
            <person name="Lipzen A."/>
            <person name="Lukacs Z."/>
            <person name="Mihaltcheva S."/>
            <person name="Morgado L.N."/>
            <person name="Niskanen T."/>
            <person name="Noordeloos M.E."/>
            <person name="Ohm R.A."/>
            <person name="Ortiz-Santana B."/>
            <person name="Ovrebo C."/>
            <person name="Racz N."/>
            <person name="Riley R."/>
            <person name="Savchenko A."/>
            <person name="Shiryaev A."/>
            <person name="Soop K."/>
            <person name="Spirin V."/>
            <person name="Szebenyi C."/>
            <person name="Tomsovsky M."/>
            <person name="Tulloss R.E."/>
            <person name="Uehling J."/>
            <person name="Grigoriev I.V."/>
            <person name="Vagvolgyi C."/>
            <person name="Papp T."/>
            <person name="Martin F.M."/>
            <person name="Miettinen O."/>
            <person name="Hibbett D.S."/>
            <person name="Nagy L.G."/>
        </authorList>
    </citation>
    <scope>NUCLEOTIDE SEQUENCE [LARGE SCALE GENOMIC DNA]</scope>
    <source>
        <strain evidence="1 2">CBS 166.37</strain>
    </source>
</reference>
<keyword evidence="1" id="KW-0489">Methyltransferase</keyword>
<dbReference type="SUPFAM" id="SSF53335">
    <property type="entry name" value="S-adenosyl-L-methionine-dependent methyltransferases"/>
    <property type="match status" value="1"/>
</dbReference>
<dbReference type="Pfam" id="PF13489">
    <property type="entry name" value="Methyltransf_23"/>
    <property type="match status" value="1"/>
</dbReference>
<dbReference type="AlphaFoldDB" id="A0A5C3M514"/>
<gene>
    <name evidence="1" type="ORF">BDQ12DRAFT_734545</name>
</gene>
<accession>A0A5C3M514</accession>
<dbReference type="Gene3D" id="3.40.50.150">
    <property type="entry name" value="Vaccinia Virus protein VP39"/>
    <property type="match status" value="1"/>
</dbReference>
<protein>
    <submittedName>
        <fullName evidence="1">S-adenosyl-L-methionine-dependent methyltransferase</fullName>
    </submittedName>
</protein>
<sequence>MQHGVLKRTFGGILVAPVKLGPGDRVLESGTGTGIWLLDLAKGVLTSVELQGIDVSPVPLPREYPSNVKFSIHSITQLPPEWTNTFNLVHQRLLVGSLTLDEWKVALKEMYRVLCPRGWVQLGEHKSWGSGGPASDKWQSLLEEVIRRRGFSLDIAHHLPGFLKDAGFENITLVERSFPMGKWAGKYGEEGRDGFILGFRSMKGLVVGDEESALMHSEAEYDQLMDAVESEWDNSRGLEGIFRIVIAQKSTV</sequence>
<dbReference type="PANTHER" id="PTHR43591:SF110">
    <property type="entry name" value="RHODANESE DOMAIN-CONTAINING PROTEIN"/>
    <property type="match status" value="1"/>
</dbReference>
<dbReference type="GO" id="GO:0008168">
    <property type="term" value="F:methyltransferase activity"/>
    <property type="evidence" value="ECO:0007669"/>
    <property type="project" value="UniProtKB-KW"/>
</dbReference>
<evidence type="ECO:0000313" key="1">
    <source>
        <dbReference type="EMBL" id="TFK39813.1"/>
    </source>
</evidence>
<dbReference type="InterPro" id="IPR029063">
    <property type="entry name" value="SAM-dependent_MTases_sf"/>
</dbReference>
<name>A0A5C3M514_9AGAR</name>
<dbReference type="PANTHER" id="PTHR43591">
    <property type="entry name" value="METHYLTRANSFERASE"/>
    <property type="match status" value="1"/>
</dbReference>
<dbReference type="CDD" id="cd02440">
    <property type="entry name" value="AdoMet_MTases"/>
    <property type="match status" value="1"/>
</dbReference>
<keyword evidence="2" id="KW-1185">Reference proteome</keyword>
<dbReference type="OrthoDB" id="184880at2759"/>
<proteinExistence type="predicted"/>
<evidence type="ECO:0000313" key="2">
    <source>
        <dbReference type="Proteomes" id="UP000308652"/>
    </source>
</evidence>
<dbReference type="GO" id="GO:0032259">
    <property type="term" value="P:methylation"/>
    <property type="evidence" value="ECO:0007669"/>
    <property type="project" value="UniProtKB-KW"/>
</dbReference>
<dbReference type="Proteomes" id="UP000308652">
    <property type="component" value="Unassembled WGS sequence"/>
</dbReference>
<dbReference type="STRING" id="68775.A0A5C3M514"/>
<keyword evidence="1" id="KW-0808">Transferase</keyword>